<feature type="transmembrane region" description="Helical" evidence="12">
    <location>
        <begin position="12"/>
        <end position="32"/>
    </location>
</feature>
<dbReference type="GO" id="GO:0008551">
    <property type="term" value="F:P-type cadmium transporter activity"/>
    <property type="evidence" value="ECO:0007669"/>
    <property type="project" value="UniProtKB-EC"/>
</dbReference>
<dbReference type="PANTHER" id="PTHR48085:SF5">
    <property type="entry name" value="CADMIUM_ZINC-TRANSPORTING ATPASE HMA4-RELATED"/>
    <property type="match status" value="1"/>
</dbReference>
<keyword evidence="12" id="KW-0547">Nucleotide-binding</keyword>
<name>A0A9Q9D828_9LACT</name>
<dbReference type="Proteomes" id="UP001056730">
    <property type="component" value="Chromosome"/>
</dbReference>
<dbReference type="InterPro" id="IPR001757">
    <property type="entry name" value="P_typ_ATPase"/>
</dbReference>
<evidence type="ECO:0000256" key="9">
    <source>
        <dbReference type="ARBA" id="ARBA00023136"/>
    </source>
</evidence>
<dbReference type="InterPro" id="IPR008250">
    <property type="entry name" value="ATPase_P-typ_transduc_dom_A_sf"/>
</dbReference>
<dbReference type="Pfam" id="PF00702">
    <property type="entry name" value="Hydrolase"/>
    <property type="match status" value="1"/>
</dbReference>
<dbReference type="RefSeq" id="WP_252175915.1">
    <property type="nucleotide sequence ID" value="NZ_CP086395.1"/>
</dbReference>
<dbReference type="SFLD" id="SFLDF00027">
    <property type="entry name" value="p-type_atpase"/>
    <property type="match status" value="1"/>
</dbReference>
<dbReference type="GO" id="GO:0016887">
    <property type="term" value="F:ATP hydrolysis activity"/>
    <property type="evidence" value="ECO:0007669"/>
    <property type="project" value="InterPro"/>
</dbReference>
<dbReference type="EMBL" id="CP086395">
    <property type="protein sequence ID" value="USJ21476.1"/>
    <property type="molecule type" value="Genomic_DNA"/>
</dbReference>
<keyword evidence="6" id="KW-1278">Translocase</keyword>
<accession>A0A9Q9D828</accession>
<dbReference type="InterPro" id="IPR027256">
    <property type="entry name" value="P-typ_ATPase_IB"/>
</dbReference>
<dbReference type="FunFam" id="2.70.150.10:FF:000002">
    <property type="entry name" value="Copper-transporting ATPase 1, putative"/>
    <property type="match status" value="1"/>
</dbReference>
<evidence type="ECO:0000256" key="4">
    <source>
        <dbReference type="ARBA" id="ARBA00022692"/>
    </source>
</evidence>
<gene>
    <name evidence="14" type="ORF">LMK00_05620</name>
</gene>
<dbReference type="NCBIfam" id="TIGR01511">
    <property type="entry name" value="ATPase-IB1_Cu"/>
    <property type="match status" value="1"/>
</dbReference>
<dbReference type="InterPro" id="IPR036412">
    <property type="entry name" value="HAD-like_sf"/>
</dbReference>
<dbReference type="InterPro" id="IPR023299">
    <property type="entry name" value="ATPase_P-typ_cyto_dom_N"/>
</dbReference>
<dbReference type="InterPro" id="IPR059000">
    <property type="entry name" value="ATPase_P-type_domA"/>
</dbReference>
<reference evidence="14" key="1">
    <citation type="journal article" date="2022" name="Front. Microbiol.">
        <title>Feed Insects as a Reservoir of Granadaene-Producing Lactococci.</title>
        <authorList>
            <person name="Neuzil-Bunesova V."/>
            <person name="Ramirez Garcia A."/>
            <person name="Modrackova N."/>
            <person name="Makovska M."/>
            <person name="Sabolova M."/>
            <person name="Sproer C."/>
            <person name="Bunk B."/>
            <person name="Blom J."/>
            <person name="Schwab C."/>
        </authorList>
    </citation>
    <scope>NUCLEOTIDE SEQUENCE</scope>
    <source>
        <strain evidence="14">I4/6O</strain>
    </source>
</reference>
<organism evidence="14 15">
    <name type="scientific">Lactococcus formosensis</name>
    <dbReference type="NCBI Taxonomy" id="1281486"/>
    <lineage>
        <taxon>Bacteria</taxon>
        <taxon>Bacillati</taxon>
        <taxon>Bacillota</taxon>
        <taxon>Bacilli</taxon>
        <taxon>Lactobacillales</taxon>
        <taxon>Streptococcaceae</taxon>
        <taxon>Lactococcus</taxon>
    </lineage>
</organism>
<evidence type="ECO:0000256" key="7">
    <source>
        <dbReference type="ARBA" id="ARBA00022989"/>
    </source>
</evidence>
<comment type="catalytic activity">
    <reaction evidence="11">
        <text>Cd(2+)(in) + ATP + H2O = Cd(2+)(out) + ADP + phosphate + H(+)</text>
        <dbReference type="Rhea" id="RHEA:12132"/>
        <dbReference type="ChEBI" id="CHEBI:15377"/>
        <dbReference type="ChEBI" id="CHEBI:15378"/>
        <dbReference type="ChEBI" id="CHEBI:30616"/>
        <dbReference type="ChEBI" id="CHEBI:43474"/>
        <dbReference type="ChEBI" id="CHEBI:48775"/>
        <dbReference type="ChEBI" id="CHEBI:456216"/>
        <dbReference type="EC" id="7.2.2.21"/>
    </reaction>
</comment>
<evidence type="ECO:0000256" key="5">
    <source>
        <dbReference type="ARBA" id="ARBA00022723"/>
    </source>
</evidence>
<evidence type="ECO:0000256" key="8">
    <source>
        <dbReference type="ARBA" id="ARBA00023065"/>
    </source>
</evidence>
<evidence type="ECO:0000256" key="3">
    <source>
        <dbReference type="ARBA" id="ARBA00022539"/>
    </source>
</evidence>
<dbReference type="AlphaFoldDB" id="A0A9Q9D828"/>
<dbReference type="SFLD" id="SFLDS00003">
    <property type="entry name" value="Haloacid_Dehalogenase"/>
    <property type="match status" value="1"/>
</dbReference>
<dbReference type="PRINTS" id="PR00941">
    <property type="entry name" value="CDATPASE"/>
</dbReference>
<keyword evidence="7 12" id="KW-1133">Transmembrane helix</keyword>
<dbReference type="PROSITE" id="PS01229">
    <property type="entry name" value="COF_2"/>
    <property type="match status" value="1"/>
</dbReference>
<evidence type="ECO:0000313" key="14">
    <source>
        <dbReference type="EMBL" id="USJ21476.1"/>
    </source>
</evidence>
<dbReference type="EC" id="7.2.2.21" evidence="10"/>
<keyword evidence="8" id="KW-0406">Ion transport</keyword>
<dbReference type="GO" id="GO:0046872">
    <property type="term" value="F:metal ion binding"/>
    <property type="evidence" value="ECO:0007669"/>
    <property type="project" value="UniProtKB-KW"/>
</dbReference>
<evidence type="ECO:0000256" key="12">
    <source>
        <dbReference type="RuleBase" id="RU362081"/>
    </source>
</evidence>
<feature type="transmembrane region" description="Helical" evidence="12">
    <location>
        <begin position="600"/>
        <end position="618"/>
    </location>
</feature>
<dbReference type="SUPFAM" id="SSF81665">
    <property type="entry name" value="Calcium ATPase, transmembrane domain M"/>
    <property type="match status" value="1"/>
</dbReference>
<dbReference type="GO" id="GO:0005524">
    <property type="term" value="F:ATP binding"/>
    <property type="evidence" value="ECO:0007669"/>
    <property type="project" value="UniProtKB-UniRule"/>
</dbReference>
<dbReference type="NCBIfam" id="TIGR01494">
    <property type="entry name" value="ATPase_P-type"/>
    <property type="match status" value="1"/>
</dbReference>
<dbReference type="InterPro" id="IPR051014">
    <property type="entry name" value="Cation_Transport_ATPase_IB"/>
</dbReference>
<comment type="subcellular location">
    <subcellularLocation>
        <location evidence="1">Cell membrane</location>
        <topology evidence="1">Multi-pass membrane protein</topology>
    </subcellularLocation>
</comment>
<sequence>MHFQKWIQKYKNHLILISAALIIIGYLSRFVLVVSIGSEYATEIWNITMIIASTIGVLPIGIHAYQATKARQISIDLLVTIAVVGAFIIGEYEESAIVTFLFSFGAYLEKKTLEKTRASIKHLTEMAPQMALLASGNEIDIEDVKIGEKLLIKTGGQVPVDGVVYEGAGYVNESPITGESREVKKRVLDKVYAGAILENGTLYIEAEKIGEDTTFGKIVELVEEAQDIKSPAEKFIDHFSKYYTPTVLVVAIITWILSRNMELAITILVLGCPGALVIGAPVSNVAGIGNGAKNGILIKGGDIMNTFSQVDTLLFDKTGTLTNGNTEVLITKKYGLVSEQLIKMITSVESQSDHPLATAIVRHIGNSQTTEFGEINVIKGQGIIAGNLLIGNEKLMNSNQVFLSQDQKNDLEAIQLQGASTVLVAWEGEIKIIYGIADEIRPDVKNTLSVLKKDGISKVIMLTGDNKSTAQAVARQLGIDEVHYELLPEDKVSIIKKLKNSGHKVAFIGDGINDSPSIALANIGIAMGSGTDVAIETSDIVLMKSDFKELGYAYGLSKRTVNNTKQNIIIAITVVIFLLTGLIFGETGIVPAFVNMGTGMFVHEASILVVIANGMRLISYKLIKKRV</sequence>
<dbReference type="Gene3D" id="2.70.150.10">
    <property type="entry name" value="Calcium-transporting ATPase, cytoplasmic transduction domain A"/>
    <property type="match status" value="1"/>
</dbReference>
<dbReference type="PROSITE" id="PS00154">
    <property type="entry name" value="ATPASE_E1_E2"/>
    <property type="match status" value="1"/>
</dbReference>
<comment type="similarity">
    <text evidence="2 12">Belongs to the cation transport ATPase (P-type) (TC 3.A.3) family. Type IB subfamily.</text>
</comment>
<dbReference type="SFLD" id="SFLDG00002">
    <property type="entry name" value="C1.7:_P-type_atpase_like"/>
    <property type="match status" value="1"/>
</dbReference>
<proteinExistence type="inferred from homology"/>
<evidence type="ECO:0000256" key="2">
    <source>
        <dbReference type="ARBA" id="ARBA00006024"/>
    </source>
</evidence>
<feature type="transmembrane region" description="Helical" evidence="12">
    <location>
        <begin position="44"/>
        <end position="61"/>
    </location>
</feature>
<feature type="transmembrane region" description="Helical" evidence="12">
    <location>
        <begin position="239"/>
        <end position="257"/>
    </location>
</feature>
<dbReference type="SUPFAM" id="SSF81653">
    <property type="entry name" value="Calcium ATPase, transduction domain A"/>
    <property type="match status" value="1"/>
</dbReference>
<evidence type="ECO:0000313" key="15">
    <source>
        <dbReference type="Proteomes" id="UP001056730"/>
    </source>
</evidence>
<feature type="transmembrane region" description="Helical" evidence="12">
    <location>
        <begin position="263"/>
        <end position="283"/>
    </location>
</feature>
<keyword evidence="4 12" id="KW-0812">Transmembrane</keyword>
<dbReference type="CDD" id="cd02079">
    <property type="entry name" value="P-type_ATPase_HM"/>
    <property type="match status" value="1"/>
</dbReference>
<feature type="transmembrane region" description="Helical" evidence="12">
    <location>
        <begin position="96"/>
        <end position="113"/>
    </location>
</feature>
<evidence type="ECO:0000256" key="1">
    <source>
        <dbReference type="ARBA" id="ARBA00004651"/>
    </source>
</evidence>
<keyword evidence="12" id="KW-1003">Cell membrane</keyword>
<dbReference type="PRINTS" id="PR00119">
    <property type="entry name" value="CATATPASE"/>
</dbReference>
<feature type="domain" description="P-type ATPase A" evidence="13">
    <location>
        <begin position="137"/>
        <end position="223"/>
    </location>
</feature>
<keyword evidence="9 12" id="KW-0472">Membrane</keyword>
<evidence type="ECO:0000259" key="13">
    <source>
        <dbReference type="Pfam" id="PF00122"/>
    </source>
</evidence>
<dbReference type="InterPro" id="IPR018303">
    <property type="entry name" value="ATPase_P-typ_P_site"/>
</dbReference>
<keyword evidence="5 12" id="KW-0479">Metal-binding</keyword>
<dbReference type="SUPFAM" id="SSF56784">
    <property type="entry name" value="HAD-like"/>
    <property type="match status" value="1"/>
</dbReference>
<evidence type="ECO:0000256" key="11">
    <source>
        <dbReference type="ARBA" id="ARBA00049338"/>
    </source>
</evidence>
<keyword evidence="3" id="KW-0104">Cadmium</keyword>
<evidence type="ECO:0000256" key="10">
    <source>
        <dbReference type="ARBA" id="ARBA00039103"/>
    </source>
</evidence>
<dbReference type="GO" id="GO:0005886">
    <property type="term" value="C:plasma membrane"/>
    <property type="evidence" value="ECO:0007669"/>
    <property type="project" value="UniProtKB-SubCell"/>
</dbReference>
<dbReference type="InterPro" id="IPR023298">
    <property type="entry name" value="ATPase_P-typ_TM_dom_sf"/>
</dbReference>
<evidence type="ECO:0000256" key="6">
    <source>
        <dbReference type="ARBA" id="ARBA00022967"/>
    </source>
</evidence>
<dbReference type="Gene3D" id="3.40.50.1000">
    <property type="entry name" value="HAD superfamily/HAD-like"/>
    <property type="match status" value="1"/>
</dbReference>
<feature type="transmembrane region" description="Helical" evidence="12">
    <location>
        <begin position="568"/>
        <end position="594"/>
    </location>
</feature>
<protein>
    <recommendedName>
        <fullName evidence="10">Cd(2+)-exporting ATPase</fullName>
        <ecNumber evidence="10">7.2.2.21</ecNumber>
    </recommendedName>
</protein>
<dbReference type="InterPro" id="IPR044492">
    <property type="entry name" value="P_typ_ATPase_HD_dom"/>
</dbReference>
<dbReference type="PANTHER" id="PTHR48085">
    <property type="entry name" value="CADMIUM/ZINC-TRANSPORTING ATPASE HMA2-RELATED"/>
    <property type="match status" value="1"/>
</dbReference>
<dbReference type="Pfam" id="PF00122">
    <property type="entry name" value="E1-E2_ATPase"/>
    <property type="match status" value="1"/>
</dbReference>
<dbReference type="KEGG" id="lfo:LMK00_05620"/>
<keyword evidence="12" id="KW-0067">ATP-binding</keyword>
<dbReference type="InterPro" id="IPR023214">
    <property type="entry name" value="HAD_sf"/>
</dbReference>
<dbReference type="Gene3D" id="3.40.1110.10">
    <property type="entry name" value="Calcium-transporting ATPase, cytoplasmic domain N"/>
    <property type="match status" value="1"/>
</dbReference>
<keyword evidence="8" id="KW-0813">Transport</keyword>
<dbReference type="NCBIfam" id="TIGR01525">
    <property type="entry name" value="ATPase-IB_hvy"/>
    <property type="match status" value="1"/>
</dbReference>